<evidence type="ECO:0000313" key="1">
    <source>
        <dbReference type="EMBL" id="GJU05993.1"/>
    </source>
</evidence>
<organism evidence="1 2">
    <name type="scientific">Tanacetum coccineum</name>
    <dbReference type="NCBI Taxonomy" id="301880"/>
    <lineage>
        <taxon>Eukaryota</taxon>
        <taxon>Viridiplantae</taxon>
        <taxon>Streptophyta</taxon>
        <taxon>Embryophyta</taxon>
        <taxon>Tracheophyta</taxon>
        <taxon>Spermatophyta</taxon>
        <taxon>Magnoliopsida</taxon>
        <taxon>eudicotyledons</taxon>
        <taxon>Gunneridae</taxon>
        <taxon>Pentapetalae</taxon>
        <taxon>asterids</taxon>
        <taxon>campanulids</taxon>
        <taxon>Asterales</taxon>
        <taxon>Asteraceae</taxon>
        <taxon>Asteroideae</taxon>
        <taxon>Anthemideae</taxon>
        <taxon>Anthemidinae</taxon>
        <taxon>Tanacetum</taxon>
    </lineage>
</organism>
<proteinExistence type="predicted"/>
<protein>
    <recommendedName>
        <fullName evidence="3">Reverse transcriptase domain-containing protein</fullName>
    </recommendedName>
</protein>
<sequence>MKPPEVVLKDSPPILEYAFVEGDDMLPVIIAKDLKVEEKAGGSFLKALGKRILLLPRWFSVTFSSLSDPKRSGKEHPSQCPYGTLPIVACLLGYAMLRASFSKMFEAILHDMIEKTMEVIRRCVSGQEALDFLKDLPQWTYWGTLMVPITQQRKILDLQVSIGPLSSSVFLIETWEKIVPPGRNKLDVALWAAAQLNKTP</sequence>
<comment type="caution">
    <text evidence="1">The sequence shown here is derived from an EMBL/GenBank/DDBJ whole genome shotgun (WGS) entry which is preliminary data.</text>
</comment>
<reference evidence="1" key="2">
    <citation type="submission" date="2022-01" db="EMBL/GenBank/DDBJ databases">
        <authorList>
            <person name="Yamashiro T."/>
            <person name="Shiraishi A."/>
            <person name="Satake H."/>
            <person name="Nakayama K."/>
        </authorList>
    </citation>
    <scope>NUCLEOTIDE SEQUENCE</scope>
</reference>
<evidence type="ECO:0008006" key="3">
    <source>
        <dbReference type="Google" id="ProtNLM"/>
    </source>
</evidence>
<gene>
    <name evidence="1" type="ORF">Tco_1122423</name>
</gene>
<evidence type="ECO:0000313" key="2">
    <source>
        <dbReference type="Proteomes" id="UP001151760"/>
    </source>
</evidence>
<dbReference type="EMBL" id="BQNB010021397">
    <property type="protein sequence ID" value="GJU05993.1"/>
    <property type="molecule type" value="Genomic_DNA"/>
</dbReference>
<name>A0ABQ5J0H5_9ASTR</name>
<keyword evidence="2" id="KW-1185">Reference proteome</keyword>
<reference evidence="1" key="1">
    <citation type="journal article" date="2022" name="Int. J. Mol. Sci.">
        <title>Draft Genome of Tanacetum Coccineum: Genomic Comparison of Closely Related Tanacetum-Family Plants.</title>
        <authorList>
            <person name="Yamashiro T."/>
            <person name="Shiraishi A."/>
            <person name="Nakayama K."/>
            <person name="Satake H."/>
        </authorList>
    </citation>
    <scope>NUCLEOTIDE SEQUENCE</scope>
</reference>
<accession>A0ABQ5J0H5</accession>
<dbReference type="Proteomes" id="UP001151760">
    <property type="component" value="Unassembled WGS sequence"/>
</dbReference>